<organism evidence="2 3">
    <name type="scientific">Streptomyces chiangmaiensis</name>
    <dbReference type="NCBI Taxonomy" id="766497"/>
    <lineage>
        <taxon>Bacteria</taxon>
        <taxon>Bacillati</taxon>
        <taxon>Actinomycetota</taxon>
        <taxon>Actinomycetes</taxon>
        <taxon>Kitasatosporales</taxon>
        <taxon>Streptomycetaceae</taxon>
        <taxon>Streptomyces</taxon>
    </lineage>
</organism>
<dbReference type="RefSeq" id="WP_329509874.1">
    <property type="nucleotide sequence ID" value="NZ_BAAAYZ010000056.1"/>
</dbReference>
<gene>
    <name evidence="2" type="ORF">VXC91_26645</name>
</gene>
<evidence type="ECO:0000313" key="3">
    <source>
        <dbReference type="Proteomes" id="UP001333996"/>
    </source>
</evidence>
<sequence>MGMRSTVSKGLQNTGFSTIRYGLALNLLTIGRLKFESYEVENIRPLVTASPIFSRLVTKLGEQKLARLFGITEMVIGSLIAARPFAPRASALGSLGAAGIFATTLSFLATTPEAWQERRGEPKLSLAGQFLVKDIVLLGASLLTAAESLQAGQRNHDGGEFQEPFHAKGRPGGSDELRG</sequence>
<dbReference type="EMBL" id="JAYWVC010000109">
    <property type="protein sequence ID" value="MED7825463.1"/>
    <property type="molecule type" value="Genomic_DNA"/>
</dbReference>
<dbReference type="PANTHER" id="PTHR40106:SF1">
    <property type="entry name" value="INNER MEMBRANE PROTEIN RCLC"/>
    <property type="match status" value="1"/>
</dbReference>
<evidence type="ECO:0000313" key="2">
    <source>
        <dbReference type="EMBL" id="MED7825463.1"/>
    </source>
</evidence>
<feature type="region of interest" description="Disordered" evidence="1">
    <location>
        <begin position="154"/>
        <end position="179"/>
    </location>
</feature>
<keyword evidence="3" id="KW-1185">Reference proteome</keyword>
<name>A0ABU7FN47_9ACTN</name>
<comment type="caution">
    <text evidence="2">The sequence shown here is derived from an EMBL/GenBank/DDBJ whole genome shotgun (WGS) entry which is preliminary data.</text>
</comment>
<dbReference type="Proteomes" id="UP001333996">
    <property type="component" value="Unassembled WGS sequence"/>
</dbReference>
<accession>A0ABU7FN47</accession>
<protein>
    <submittedName>
        <fullName evidence="2">DUF417 family protein</fullName>
    </submittedName>
</protein>
<proteinExistence type="predicted"/>
<reference evidence="2" key="1">
    <citation type="submission" date="2024-01" db="EMBL/GenBank/DDBJ databases">
        <title>First draft genome sequence data of TA4-1, the type strain of Gram-positive actinobacterium Streptomyces chiangmaiensis.</title>
        <authorList>
            <person name="Yasawong M."/>
            <person name="Nantapong N."/>
        </authorList>
    </citation>
    <scope>NUCLEOTIDE SEQUENCE</scope>
    <source>
        <strain evidence="2">TA4-1</strain>
    </source>
</reference>
<dbReference type="InterPro" id="IPR007339">
    <property type="entry name" value="RclC-like"/>
</dbReference>
<dbReference type="PANTHER" id="PTHR40106">
    <property type="entry name" value="INNER MEMBRANE PROTEIN RCLC"/>
    <property type="match status" value="1"/>
</dbReference>
<feature type="compositionally biased region" description="Basic and acidic residues" evidence="1">
    <location>
        <begin position="154"/>
        <end position="166"/>
    </location>
</feature>
<evidence type="ECO:0000256" key="1">
    <source>
        <dbReference type="SAM" id="MobiDB-lite"/>
    </source>
</evidence>
<dbReference type="Pfam" id="PF04224">
    <property type="entry name" value="DUF417"/>
    <property type="match status" value="2"/>
</dbReference>